<protein>
    <recommendedName>
        <fullName evidence="4">DUF2269 domain-containing protein</fullName>
    </recommendedName>
</protein>
<dbReference type="Pfam" id="PF10027">
    <property type="entry name" value="DUF2269"/>
    <property type="match status" value="1"/>
</dbReference>
<dbReference type="EMBL" id="LPVY01000020">
    <property type="protein sequence ID" value="KZB62947.1"/>
    <property type="molecule type" value="Genomic_DNA"/>
</dbReference>
<evidence type="ECO:0000313" key="2">
    <source>
        <dbReference type="EMBL" id="KZB62947.1"/>
    </source>
</evidence>
<feature type="transmembrane region" description="Helical" evidence="1">
    <location>
        <begin position="6"/>
        <end position="27"/>
    </location>
</feature>
<evidence type="ECO:0000313" key="3">
    <source>
        <dbReference type="Proteomes" id="UP000076335"/>
    </source>
</evidence>
<reference evidence="2 3" key="1">
    <citation type="submission" date="2015-12" db="EMBL/GenBank/DDBJ databases">
        <title>Genome sequence of Thalassospira lucentensis MCCC 1A02072.</title>
        <authorList>
            <person name="Lu L."/>
            <person name="Lai Q."/>
            <person name="Shao Z."/>
            <person name="Qian P."/>
        </authorList>
    </citation>
    <scope>NUCLEOTIDE SEQUENCE [LARGE SCALE GENOMIC DNA]</scope>
    <source>
        <strain evidence="2 3">MCCC 1A02072</strain>
    </source>
</reference>
<feature type="transmembrane region" description="Helical" evidence="1">
    <location>
        <begin position="82"/>
        <end position="104"/>
    </location>
</feature>
<accession>A0A154L3J6</accession>
<feature type="transmembrane region" description="Helical" evidence="1">
    <location>
        <begin position="133"/>
        <end position="153"/>
    </location>
</feature>
<dbReference type="RefSeq" id="WP_062952440.1">
    <property type="nucleotide sequence ID" value="NZ_LPVY01000020.1"/>
</dbReference>
<dbReference type="InterPro" id="IPR018729">
    <property type="entry name" value="DUF2269_transmembrane"/>
</dbReference>
<keyword evidence="1" id="KW-0812">Transmembrane</keyword>
<dbReference type="Proteomes" id="UP000076335">
    <property type="component" value="Unassembled WGS sequence"/>
</dbReference>
<organism evidence="2 3">
    <name type="scientific">Thalassospira lucentensis</name>
    <dbReference type="NCBI Taxonomy" id="168935"/>
    <lineage>
        <taxon>Bacteria</taxon>
        <taxon>Pseudomonadati</taxon>
        <taxon>Pseudomonadota</taxon>
        <taxon>Alphaproteobacteria</taxon>
        <taxon>Rhodospirillales</taxon>
        <taxon>Thalassospiraceae</taxon>
        <taxon>Thalassospira</taxon>
    </lineage>
</organism>
<proteinExistence type="predicted"/>
<keyword evidence="1" id="KW-0472">Membrane</keyword>
<comment type="caution">
    <text evidence="2">The sequence shown here is derived from an EMBL/GenBank/DDBJ whole genome shotgun (WGS) entry which is preliminary data.</text>
</comment>
<evidence type="ECO:0008006" key="4">
    <source>
        <dbReference type="Google" id="ProtNLM"/>
    </source>
</evidence>
<sequence>MEYTTVKFIHLLGAVLFLGNIIVTAVWKSLADRTKNPVVIAFACRLVNVTDLAFTAFGAALVVIGGVGLFHAGGTSLSDSPHLTMGISLFAMAAVLWLVGLLPLQLYMSRIAAQTVAAGEAAMPVAYDKCVKLWTMLGIAATLLPVGTLWFMIAR</sequence>
<evidence type="ECO:0000256" key="1">
    <source>
        <dbReference type="SAM" id="Phobius"/>
    </source>
</evidence>
<feature type="transmembrane region" description="Helical" evidence="1">
    <location>
        <begin position="39"/>
        <end position="70"/>
    </location>
</feature>
<dbReference type="AlphaFoldDB" id="A0A154L3J6"/>
<dbReference type="OrthoDB" id="9786302at2"/>
<name>A0A154L3J6_9PROT</name>
<keyword evidence="1" id="KW-1133">Transmembrane helix</keyword>
<gene>
    <name evidence="2" type="ORF">AUP42_02545</name>
</gene>